<sequence length="178" mass="20071">MGNGQSVPAEGKAPTRGLHVLRVTPRSPASQTDIEPFFDFIIGYEDVARSSQIANIEAHDFERVVEEHEGRRLDLIVWNSKSQSIRNVPITPSREWSQSQPSQDELDGRQQSSQPSLLGLSMRVCEPEFSLDNVWHVLDILENSPAESAGLVPYGDWILKLTRTNHFESMFILMISIL</sequence>
<comment type="caution">
    <text evidence="8">The sequence shown here is derived from an EMBL/GenBank/DDBJ whole genome shotgun (WGS) entry which is preliminary data.</text>
</comment>
<evidence type="ECO:0000256" key="3">
    <source>
        <dbReference type="ARBA" id="ARBA00023034"/>
    </source>
</evidence>
<dbReference type="GO" id="GO:0000139">
    <property type="term" value="C:Golgi membrane"/>
    <property type="evidence" value="ECO:0007669"/>
    <property type="project" value="UniProtKB-SubCell"/>
</dbReference>
<keyword evidence="3" id="KW-0333">Golgi apparatus</keyword>
<dbReference type="SUPFAM" id="SSF50156">
    <property type="entry name" value="PDZ domain-like"/>
    <property type="match status" value="1"/>
</dbReference>
<reference evidence="8 9" key="1">
    <citation type="journal article" date="2017" name="Mol. Ecol.">
        <title>Comparative and population genomic landscape of Phellinus noxius: A hypervariable fungus causing root rot in trees.</title>
        <authorList>
            <person name="Chung C.L."/>
            <person name="Lee T.J."/>
            <person name="Akiba M."/>
            <person name="Lee H.H."/>
            <person name="Kuo T.H."/>
            <person name="Liu D."/>
            <person name="Ke H.M."/>
            <person name="Yokoi T."/>
            <person name="Roa M.B."/>
            <person name="Lu M.J."/>
            <person name="Chang Y.Y."/>
            <person name="Ann P.J."/>
            <person name="Tsai J.N."/>
            <person name="Chen C.Y."/>
            <person name="Tzean S.S."/>
            <person name="Ota Y."/>
            <person name="Hattori T."/>
            <person name="Sahashi N."/>
            <person name="Liou R.F."/>
            <person name="Kikuchi T."/>
            <person name="Tsai I.J."/>
        </authorList>
    </citation>
    <scope>NUCLEOTIDE SEQUENCE [LARGE SCALE GENOMIC DNA]</scope>
    <source>
        <strain evidence="8 9">FFPRI411160</strain>
    </source>
</reference>
<dbReference type="InterPro" id="IPR036034">
    <property type="entry name" value="PDZ_sf"/>
</dbReference>
<gene>
    <name evidence="8" type="ORF">PNOK_0695000</name>
</gene>
<dbReference type="InterPro" id="IPR024958">
    <property type="entry name" value="GRASP_PDZ"/>
</dbReference>
<feature type="compositionally biased region" description="Polar residues" evidence="6">
    <location>
        <begin position="94"/>
        <end position="103"/>
    </location>
</feature>
<dbReference type="InParanoid" id="A0A286UBF9"/>
<dbReference type="EMBL" id="NBII01000007">
    <property type="protein sequence ID" value="PAV16886.1"/>
    <property type="molecule type" value="Genomic_DNA"/>
</dbReference>
<comment type="subcellular location">
    <subcellularLocation>
        <location evidence="1">Golgi apparatus membrane</location>
    </subcellularLocation>
</comment>
<evidence type="ECO:0000313" key="9">
    <source>
        <dbReference type="Proteomes" id="UP000217199"/>
    </source>
</evidence>
<feature type="region of interest" description="Disordered" evidence="6">
    <location>
        <begin position="92"/>
        <end position="113"/>
    </location>
</feature>
<feature type="binding site" evidence="5">
    <location>
        <position position="19"/>
    </location>
    <ligand>
        <name>Zn(2+)</name>
        <dbReference type="ChEBI" id="CHEBI:29105"/>
    </ligand>
</feature>
<organism evidence="8 9">
    <name type="scientific">Pyrrhoderma noxium</name>
    <dbReference type="NCBI Taxonomy" id="2282107"/>
    <lineage>
        <taxon>Eukaryota</taxon>
        <taxon>Fungi</taxon>
        <taxon>Dikarya</taxon>
        <taxon>Basidiomycota</taxon>
        <taxon>Agaricomycotina</taxon>
        <taxon>Agaricomycetes</taxon>
        <taxon>Hymenochaetales</taxon>
        <taxon>Hymenochaetaceae</taxon>
        <taxon>Pyrrhoderma</taxon>
    </lineage>
</organism>
<dbReference type="Proteomes" id="UP000217199">
    <property type="component" value="Unassembled WGS sequence"/>
</dbReference>
<keyword evidence="5" id="KW-0479">Metal-binding</keyword>
<evidence type="ECO:0000256" key="5">
    <source>
        <dbReference type="PIRSR" id="PIRSR607583-1"/>
    </source>
</evidence>
<evidence type="ECO:0000313" key="8">
    <source>
        <dbReference type="EMBL" id="PAV16886.1"/>
    </source>
</evidence>
<dbReference type="STRING" id="2282107.A0A286UBF9"/>
<keyword evidence="9" id="KW-1185">Reference proteome</keyword>
<feature type="binding site" evidence="5">
    <location>
        <position position="125"/>
    </location>
    <ligand>
        <name>Zn(2+)</name>
        <dbReference type="ChEBI" id="CHEBI:29105"/>
    </ligand>
</feature>
<evidence type="ECO:0000256" key="4">
    <source>
        <dbReference type="ARBA" id="ARBA00023136"/>
    </source>
</evidence>
<dbReference type="GO" id="GO:0046872">
    <property type="term" value="F:metal ion binding"/>
    <property type="evidence" value="ECO:0007669"/>
    <property type="project" value="UniProtKB-KW"/>
</dbReference>
<dbReference type="PANTHER" id="PTHR12893:SF0">
    <property type="entry name" value="GRASP65"/>
    <property type="match status" value="1"/>
</dbReference>
<evidence type="ECO:0000256" key="2">
    <source>
        <dbReference type="ARBA" id="ARBA00022737"/>
    </source>
</evidence>
<keyword evidence="2" id="KW-0677">Repeat</keyword>
<dbReference type="InterPro" id="IPR007583">
    <property type="entry name" value="GRASP55_65"/>
</dbReference>
<keyword evidence="5" id="KW-0862">Zinc</keyword>
<dbReference type="PROSITE" id="PS51865">
    <property type="entry name" value="PDZ_GRASP"/>
    <property type="match status" value="1"/>
</dbReference>
<accession>A0A286UBF9</accession>
<name>A0A286UBF9_9AGAM</name>
<evidence type="ECO:0000256" key="1">
    <source>
        <dbReference type="ARBA" id="ARBA00004394"/>
    </source>
</evidence>
<dbReference type="Pfam" id="PF04495">
    <property type="entry name" value="GRASP55_65"/>
    <property type="match status" value="2"/>
</dbReference>
<dbReference type="Gene3D" id="2.30.42.10">
    <property type="match status" value="2"/>
</dbReference>
<feature type="domain" description="PDZ GRASP-type" evidence="7">
    <location>
        <begin position="16"/>
        <end position="127"/>
    </location>
</feature>
<dbReference type="PANTHER" id="PTHR12893">
    <property type="entry name" value="GOLGI REASSEMBLY STACKING PROTEIN GRASP"/>
    <property type="match status" value="1"/>
</dbReference>
<dbReference type="AlphaFoldDB" id="A0A286UBF9"/>
<evidence type="ECO:0000259" key="7">
    <source>
        <dbReference type="PROSITE" id="PS51865"/>
    </source>
</evidence>
<keyword evidence="4" id="KW-0472">Membrane</keyword>
<protein>
    <submittedName>
        <fullName evidence="8">Golgi reassembly stacking 2</fullName>
    </submittedName>
</protein>
<evidence type="ECO:0000256" key="6">
    <source>
        <dbReference type="SAM" id="MobiDB-lite"/>
    </source>
</evidence>
<dbReference type="GO" id="GO:0007030">
    <property type="term" value="P:Golgi organization"/>
    <property type="evidence" value="ECO:0007669"/>
    <property type="project" value="TreeGrafter"/>
</dbReference>
<dbReference type="OrthoDB" id="3318at2759"/>
<proteinExistence type="predicted"/>